<dbReference type="Gene3D" id="3.40.50.150">
    <property type="entry name" value="Vaccinia Virus protein VP39"/>
    <property type="match status" value="1"/>
</dbReference>
<dbReference type="InterPro" id="IPR029063">
    <property type="entry name" value="SAM-dependent_MTases_sf"/>
</dbReference>
<dbReference type="UniPathway" id="UPA00232"/>
<comment type="pathway">
    <text evidence="5">Quinol/quinone metabolism; menaquinone biosynthesis; menaquinol from 1,4-dihydroxy-2-naphthoate: step 2/2.</text>
</comment>
<keyword evidence="2 5" id="KW-0489">Methyltransferase</keyword>
<name>A0A562S2I8_9BACT</name>
<organism evidence="6 7">
    <name type="scientific">Desulfobotulus alkaliphilus</name>
    <dbReference type="NCBI Taxonomy" id="622671"/>
    <lineage>
        <taxon>Bacteria</taxon>
        <taxon>Pseudomonadati</taxon>
        <taxon>Thermodesulfobacteriota</taxon>
        <taxon>Desulfobacteria</taxon>
        <taxon>Desulfobacterales</taxon>
        <taxon>Desulfobacteraceae</taxon>
        <taxon>Desulfobotulus</taxon>
    </lineage>
</organism>
<dbReference type="GO" id="GO:0043770">
    <property type="term" value="F:demethylmenaquinone methyltransferase activity"/>
    <property type="evidence" value="ECO:0007669"/>
    <property type="project" value="UniProtKB-UniRule"/>
</dbReference>
<evidence type="ECO:0000256" key="2">
    <source>
        <dbReference type="ARBA" id="ARBA00022603"/>
    </source>
</evidence>
<dbReference type="RefSeq" id="WP_144682206.1">
    <property type="nucleotide sequence ID" value="NZ_VLLC01000003.1"/>
</dbReference>
<keyword evidence="1 5" id="KW-0474">Menaquinone biosynthesis</keyword>
<dbReference type="EMBL" id="VLLC01000003">
    <property type="protein sequence ID" value="TWI75562.1"/>
    <property type="molecule type" value="Genomic_DNA"/>
</dbReference>
<dbReference type="NCBIfam" id="TIGR01934">
    <property type="entry name" value="MenG_MenH_UbiE"/>
    <property type="match status" value="1"/>
</dbReference>
<dbReference type="PANTHER" id="PTHR43591">
    <property type="entry name" value="METHYLTRANSFERASE"/>
    <property type="match status" value="1"/>
</dbReference>
<dbReference type="Pfam" id="PF01209">
    <property type="entry name" value="Ubie_methyltran"/>
    <property type="match status" value="1"/>
</dbReference>
<feature type="binding site" evidence="5">
    <location>
        <position position="58"/>
    </location>
    <ligand>
        <name>S-adenosyl-L-methionine</name>
        <dbReference type="ChEBI" id="CHEBI:59789"/>
    </ligand>
</feature>
<dbReference type="EC" id="2.1.1.163" evidence="5"/>
<dbReference type="UniPathway" id="UPA00079">
    <property type="reaction ID" value="UER00169"/>
</dbReference>
<feature type="binding site" evidence="5">
    <location>
        <position position="78"/>
    </location>
    <ligand>
        <name>S-adenosyl-L-methionine</name>
        <dbReference type="ChEBI" id="CHEBI:59789"/>
    </ligand>
</feature>
<comment type="function">
    <text evidence="5">Methyltransferase required for the conversion of demethylmenaquinol (DMKH2) to menaquinol (MKH2).</text>
</comment>
<feature type="binding site" evidence="5">
    <location>
        <begin position="106"/>
        <end position="107"/>
    </location>
    <ligand>
        <name>S-adenosyl-L-methionine</name>
        <dbReference type="ChEBI" id="CHEBI:59789"/>
    </ligand>
</feature>
<dbReference type="NCBIfam" id="NF001244">
    <property type="entry name" value="PRK00216.1-5"/>
    <property type="match status" value="1"/>
</dbReference>
<sequence length="236" mass="26499">MKNKEIPFVQSMFDAIAPKYDFLNRLLSLRQDTLWRRRAVRSLKLPKKAKVLDVACGTADVAMEVIRQHPEAFVLGVDFSEKMLEIGREKIRSCGMEDSIELKPANALHLPFGDNSFDAITIAFGIRNIQDRKKALGEFYRCLKPGGRLAVLELATPPEGLLRKLYLLYFQSILPFIGGLFSSNFAYTYLPDSVMAFPQPSEFSEIIEEQGFHGVAFTPLTFSVATLYTGQKPPAA</sequence>
<evidence type="ECO:0000313" key="7">
    <source>
        <dbReference type="Proteomes" id="UP000318307"/>
    </source>
</evidence>
<dbReference type="PANTHER" id="PTHR43591:SF24">
    <property type="entry name" value="2-METHOXY-6-POLYPRENYL-1,4-BENZOQUINOL METHYLASE, MITOCHONDRIAL"/>
    <property type="match status" value="1"/>
</dbReference>
<evidence type="ECO:0000256" key="4">
    <source>
        <dbReference type="ARBA" id="ARBA00022691"/>
    </source>
</evidence>
<gene>
    <name evidence="5" type="primary">menG</name>
    <name evidence="6" type="ORF">LZ24_00609</name>
</gene>
<proteinExistence type="inferred from homology"/>
<accession>A0A562S2I8</accession>
<dbReference type="HAMAP" id="MF_01813">
    <property type="entry name" value="MenG_UbiE_methyltr"/>
    <property type="match status" value="1"/>
</dbReference>
<comment type="catalytic activity">
    <reaction evidence="5">
        <text>a 2-demethylmenaquinol + S-adenosyl-L-methionine = a menaquinol + S-adenosyl-L-homocysteine + H(+)</text>
        <dbReference type="Rhea" id="RHEA:42640"/>
        <dbReference type="Rhea" id="RHEA-COMP:9539"/>
        <dbReference type="Rhea" id="RHEA-COMP:9563"/>
        <dbReference type="ChEBI" id="CHEBI:15378"/>
        <dbReference type="ChEBI" id="CHEBI:18151"/>
        <dbReference type="ChEBI" id="CHEBI:55437"/>
        <dbReference type="ChEBI" id="CHEBI:57856"/>
        <dbReference type="ChEBI" id="CHEBI:59789"/>
        <dbReference type="EC" id="2.1.1.163"/>
    </reaction>
</comment>
<dbReference type="SUPFAM" id="SSF53335">
    <property type="entry name" value="S-adenosyl-L-methionine-dependent methyltransferases"/>
    <property type="match status" value="1"/>
</dbReference>
<dbReference type="OrthoDB" id="9808140at2"/>
<dbReference type="GO" id="GO:0032259">
    <property type="term" value="P:methylation"/>
    <property type="evidence" value="ECO:0007669"/>
    <property type="project" value="UniProtKB-KW"/>
</dbReference>
<evidence type="ECO:0000256" key="1">
    <source>
        <dbReference type="ARBA" id="ARBA00022428"/>
    </source>
</evidence>
<comment type="caution">
    <text evidence="5">Lacks conserved residue(s) required for the propagation of feature annotation.</text>
</comment>
<evidence type="ECO:0000313" key="6">
    <source>
        <dbReference type="EMBL" id="TWI75562.1"/>
    </source>
</evidence>
<dbReference type="PROSITE" id="PS51608">
    <property type="entry name" value="SAM_MT_UBIE"/>
    <property type="match status" value="1"/>
</dbReference>
<dbReference type="InterPro" id="IPR023576">
    <property type="entry name" value="UbiE/COQ5_MeTrFase_CS"/>
</dbReference>
<dbReference type="InterPro" id="IPR004033">
    <property type="entry name" value="UbiE/COQ5_MeTrFase"/>
</dbReference>
<keyword evidence="4 5" id="KW-0949">S-adenosyl-L-methionine</keyword>
<dbReference type="AlphaFoldDB" id="A0A562S2I8"/>
<evidence type="ECO:0000256" key="3">
    <source>
        <dbReference type="ARBA" id="ARBA00022679"/>
    </source>
</evidence>
<comment type="similarity">
    <text evidence="5">Belongs to the class I-like SAM-binding methyltransferase superfamily. MenG/UbiE family.</text>
</comment>
<evidence type="ECO:0000256" key="5">
    <source>
        <dbReference type="HAMAP-Rule" id="MF_01813"/>
    </source>
</evidence>
<comment type="caution">
    <text evidence="6">The sequence shown here is derived from an EMBL/GenBank/DDBJ whole genome shotgun (WGS) entry which is preliminary data.</text>
</comment>
<reference evidence="6 7" key="1">
    <citation type="submission" date="2019-07" db="EMBL/GenBank/DDBJ databases">
        <title>Genome sequencing of 100 strains of the haloalkaliphilic chemolithoautotrophic sulfur-oxidizing bacterium Thioalkalivibrio.</title>
        <authorList>
            <person name="Muyzer G."/>
        </authorList>
    </citation>
    <scope>NUCLEOTIDE SEQUENCE [LARGE SCALE GENOMIC DNA]</scope>
    <source>
        <strain evidence="6 7">ASO4-4</strain>
    </source>
</reference>
<dbReference type="Proteomes" id="UP000318307">
    <property type="component" value="Unassembled WGS sequence"/>
</dbReference>
<dbReference type="GO" id="GO:0009234">
    <property type="term" value="P:menaquinone biosynthetic process"/>
    <property type="evidence" value="ECO:0007669"/>
    <property type="project" value="UniProtKB-UniRule"/>
</dbReference>
<keyword evidence="7" id="KW-1185">Reference proteome</keyword>
<dbReference type="CDD" id="cd02440">
    <property type="entry name" value="AdoMet_MTases"/>
    <property type="match status" value="1"/>
</dbReference>
<dbReference type="PROSITE" id="PS01183">
    <property type="entry name" value="UBIE_1"/>
    <property type="match status" value="1"/>
</dbReference>
<keyword evidence="3 5" id="KW-0808">Transferase</keyword>
<protein>
    <recommendedName>
        <fullName evidence="5">Demethylmenaquinone methyltransferase</fullName>
        <ecNumber evidence="5">2.1.1.163</ecNumber>
    </recommendedName>
</protein>
<dbReference type="GO" id="GO:0006744">
    <property type="term" value="P:ubiquinone biosynthetic process"/>
    <property type="evidence" value="ECO:0007669"/>
    <property type="project" value="UniProtKB-UniPathway"/>
</dbReference>